<keyword evidence="3" id="KW-1185">Reference proteome</keyword>
<gene>
    <name evidence="2" type="ORF">ACFQNF_17095</name>
</gene>
<name>A0ABW2R664_9NEIS</name>
<dbReference type="EMBL" id="JBHTBQ010000035">
    <property type="protein sequence ID" value="MFC7421582.1"/>
    <property type="molecule type" value="Genomic_DNA"/>
</dbReference>
<evidence type="ECO:0000256" key="1">
    <source>
        <dbReference type="SAM" id="MobiDB-lite"/>
    </source>
</evidence>
<dbReference type="Proteomes" id="UP001596473">
    <property type="component" value="Unassembled WGS sequence"/>
</dbReference>
<feature type="compositionally biased region" description="Low complexity" evidence="1">
    <location>
        <begin position="88"/>
        <end position="98"/>
    </location>
</feature>
<organism evidence="2 3">
    <name type="scientific">Iodobacter arcticus</name>
    <dbReference type="NCBI Taxonomy" id="590593"/>
    <lineage>
        <taxon>Bacteria</taxon>
        <taxon>Pseudomonadati</taxon>
        <taxon>Pseudomonadota</taxon>
        <taxon>Betaproteobacteria</taxon>
        <taxon>Neisseriales</taxon>
        <taxon>Chitinibacteraceae</taxon>
        <taxon>Iodobacter</taxon>
    </lineage>
</organism>
<proteinExistence type="predicted"/>
<sequence length="180" mass="19455">MTPHTRDLYLCFGLALLVHLSIFMFYPAAPSLADKPRMQVLLQTKVSTHKIITSPEQAASPQTPARAPKNNRPTAQAISRSLPPSAAPEPIIEQPPISDLGNAIDSVIAPKLDLSIKPEESREKQKPPGLNPQPEAVRSKMAKSLDRAIKPDCKNAYSAMGPLAAVPLLYDALTDTGCAW</sequence>
<accession>A0ABW2R664</accession>
<feature type="region of interest" description="Disordered" evidence="1">
    <location>
        <begin position="52"/>
        <end position="98"/>
    </location>
</feature>
<protein>
    <submittedName>
        <fullName evidence="2">Uncharacterized protein</fullName>
    </submittedName>
</protein>
<comment type="caution">
    <text evidence="2">The sequence shown here is derived from an EMBL/GenBank/DDBJ whole genome shotgun (WGS) entry which is preliminary data.</text>
</comment>
<evidence type="ECO:0000313" key="3">
    <source>
        <dbReference type="Proteomes" id="UP001596473"/>
    </source>
</evidence>
<dbReference type="RefSeq" id="WP_380189122.1">
    <property type="nucleotide sequence ID" value="NZ_JBHTBQ010000035.1"/>
</dbReference>
<feature type="compositionally biased region" description="Polar residues" evidence="1">
    <location>
        <begin position="52"/>
        <end position="63"/>
    </location>
</feature>
<evidence type="ECO:0000313" key="2">
    <source>
        <dbReference type="EMBL" id="MFC7421582.1"/>
    </source>
</evidence>
<feature type="region of interest" description="Disordered" evidence="1">
    <location>
        <begin position="118"/>
        <end position="144"/>
    </location>
</feature>
<reference evidence="3" key="1">
    <citation type="journal article" date="2019" name="Int. J. Syst. Evol. Microbiol.">
        <title>The Global Catalogue of Microorganisms (GCM) 10K type strain sequencing project: providing services to taxonomists for standard genome sequencing and annotation.</title>
        <authorList>
            <consortium name="The Broad Institute Genomics Platform"/>
            <consortium name="The Broad Institute Genome Sequencing Center for Infectious Disease"/>
            <person name="Wu L."/>
            <person name="Ma J."/>
        </authorList>
    </citation>
    <scope>NUCLEOTIDE SEQUENCE [LARGE SCALE GENOMIC DNA]</scope>
    <source>
        <strain evidence="3">CCUG 62945</strain>
    </source>
</reference>